<dbReference type="OrthoDB" id="1859733at2759"/>
<proteinExistence type="predicted"/>
<accession>A0A6G1HJH3</accession>
<organism evidence="1 2">
    <name type="scientific">Trichodelitschia bisporula</name>
    <dbReference type="NCBI Taxonomy" id="703511"/>
    <lineage>
        <taxon>Eukaryota</taxon>
        <taxon>Fungi</taxon>
        <taxon>Dikarya</taxon>
        <taxon>Ascomycota</taxon>
        <taxon>Pezizomycotina</taxon>
        <taxon>Dothideomycetes</taxon>
        <taxon>Dothideomycetes incertae sedis</taxon>
        <taxon>Phaeotrichales</taxon>
        <taxon>Phaeotrichaceae</taxon>
        <taxon>Trichodelitschia</taxon>
    </lineage>
</organism>
<dbReference type="EMBL" id="ML996709">
    <property type="protein sequence ID" value="KAF2396041.1"/>
    <property type="molecule type" value="Genomic_DNA"/>
</dbReference>
<dbReference type="Proteomes" id="UP000799640">
    <property type="component" value="Unassembled WGS sequence"/>
</dbReference>
<protein>
    <recommendedName>
        <fullName evidence="3">Malate dehydrogenase</fullName>
    </recommendedName>
</protein>
<name>A0A6G1HJH3_9PEZI</name>
<evidence type="ECO:0008006" key="3">
    <source>
        <dbReference type="Google" id="ProtNLM"/>
    </source>
</evidence>
<dbReference type="Pfam" id="PF11937">
    <property type="entry name" value="DUF3455"/>
    <property type="match status" value="1"/>
</dbReference>
<dbReference type="InterPro" id="IPR021851">
    <property type="entry name" value="DUF3455"/>
</dbReference>
<evidence type="ECO:0000313" key="2">
    <source>
        <dbReference type="Proteomes" id="UP000799640"/>
    </source>
</evidence>
<dbReference type="PANTHER" id="PTHR35567:SF1">
    <property type="entry name" value="CONSERVED FUNGAL PROTEIN (AFU_ORTHOLOGUE AFUA_1G14230)"/>
    <property type="match status" value="1"/>
</dbReference>
<dbReference type="AlphaFoldDB" id="A0A6G1HJH3"/>
<keyword evidence="2" id="KW-1185">Reference proteome</keyword>
<sequence length="189" mass="20000">MPVGTSLPPSAGLILQHVALGRGTQNYTCANSTRDAVPVAAGALATLFNVTCLAAPYTPLLQVLPGIALHFPVPITPSLAPVNLFLSGKHYFADLTTPTFDLDAAGHEWGKVGCKKANATDAPTDPKTNVPWLKLTSKSRDGCTISEVYRVNTAGGQPPPTCEGQKPAFEVQYAAEYWMWSNPALGSYS</sequence>
<dbReference type="PANTHER" id="PTHR35567">
    <property type="entry name" value="MALATE DEHYDROGENASE (AFU_ORTHOLOGUE AFUA_2G13800)"/>
    <property type="match status" value="1"/>
</dbReference>
<gene>
    <name evidence="1" type="ORF">EJ06DRAFT_500937</name>
</gene>
<reference evidence="1" key="1">
    <citation type="journal article" date="2020" name="Stud. Mycol.">
        <title>101 Dothideomycetes genomes: a test case for predicting lifestyles and emergence of pathogens.</title>
        <authorList>
            <person name="Haridas S."/>
            <person name="Albert R."/>
            <person name="Binder M."/>
            <person name="Bloem J."/>
            <person name="Labutti K."/>
            <person name="Salamov A."/>
            <person name="Andreopoulos B."/>
            <person name="Baker S."/>
            <person name="Barry K."/>
            <person name="Bills G."/>
            <person name="Bluhm B."/>
            <person name="Cannon C."/>
            <person name="Castanera R."/>
            <person name="Culley D."/>
            <person name="Daum C."/>
            <person name="Ezra D."/>
            <person name="Gonzalez J."/>
            <person name="Henrissat B."/>
            <person name="Kuo A."/>
            <person name="Liang C."/>
            <person name="Lipzen A."/>
            <person name="Lutzoni F."/>
            <person name="Magnuson J."/>
            <person name="Mondo S."/>
            <person name="Nolan M."/>
            <person name="Ohm R."/>
            <person name="Pangilinan J."/>
            <person name="Park H.-J."/>
            <person name="Ramirez L."/>
            <person name="Alfaro M."/>
            <person name="Sun H."/>
            <person name="Tritt A."/>
            <person name="Yoshinaga Y."/>
            <person name="Zwiers L.-H."/>
            <person name="Turgeon B."/>
            <person name="Goodwin S."/>
            <person name="Spatafora J."/>
            <person name="Crous P."/>
            <person name="Grigoriev I."/>
        </authorList>
    </citation>
    <scope>NUCLEOTIDE SEQUENCE</scope>
    <source>
        <strain evidence="1">CBS 262.69</strain>
    </source>
</reference>
<evidence type="ECO:0000313" key="1">
    <source>
        <dbReference type="EMBL" id="KAF2396041.1"/>
    </source>
</evidence>